<evidence type="ECO:0000313" key="3">
    <source>
        <dbReference type="Proteomes" id="UP001170481"/>
    </source>
</evidence>
<evidence type="ECO:0000313" key="2">
    <source>
        <dbReference type="EMBL" id="MDO6672556.1"/>
    </source>
</evidence>
<dbReference type="Gene3D" id="3.30.700.10">
    <property type="entry name" value="Glycoprotein, Type 4 Pilin"/>
    <property type="match status" value="1"/>
</dbReference>
<dbReference type="GO" id="GO:0043683">
    <property type="term" value="P:type IV pilus assembly"/>
    <property type="evidence" value="ECO:0007669"/>
    <property type="project" value="InterPro"/>
</dbReference>
<dbReference type="AlphaFoldDB" id="A0AAP4U0D8"/>
<sequence length="161" mass="16345">MIRRTGGARAQGGFGLLELMIAVAIIGILAAIAYPSYQDQVERSRRTDATTALLALAQTQERIMATCGEYATASVTAATSCGDALGGGGGGIGLGQADAVSEEGFYNLAVAGDADSYTLTATATGSQANDEDCATFTLTELGVKGAAVLEDSEDTDSSDCW</sequence>
<name>A0AAP4U0D8_9GAMM</name>
<dbReference type="Pfam" id="PF16732">
    <property type="entry name" value="ComP_DUS"/>
    <property type="match status" value="1"/>
</dbReference>
<accession>A0AAP4U0D8</accession>
<dbReference type="EMBL" id="JAUORK010000012">
    <property type="protein sequence ID" value="MDO6672556.1"/>
    <property type="molecule type" value="Genomic_DNA"/>
</dbReference>
<dbReference type="NCBIfam" id="TIGR02532">
    <property type="entry name" value="IV_pilin_GFxxxE"/>
    <property type="match status" value="1"/>
</dbReference>
<proteinExistence type="predicted"/>
<dbReference type="InterPro" id="IPR031982">
    <property type="entry name" value="PilE-like"/>
</dbReference>
<keyword evidence="1" id="KW-0472">Membrane</keyword>
<reference evidence="2" key="1">
    <citation type="submission" date="2023-07" db="EMBL/GenBank/DDBJ databases">
        <title>Genome content predicts the carbon catabolic preferences of heterotrophic bacteria.</title>
        <authorList>
            <person name="Gralka M."/>
        </authorList>
    </citation>
    <scope>NUCLEOTIDE SEQUENCE</scope>
    <source>
        <strain evidence="2">C2R13</strain>
    </source>
</reference>
<dbReference type="RefSeq" id="WP_082388835.1">
    <property type="nucleotide sequence ID" value="NZ_JAUORK010000012.1"/>
</dbReference>
<keyword evidence="1" id="KW-1133">Transmembrane helix</keyword>
<dbReference type="Pfam" id="PF07963">
    <property type="entry name" value="N_methyl"/>
    <property type="match status" value="1"/>
</dbReference>
<dbReference type="InterPro" id="IPR045584">
    <property type="entry name" value="Pilin-like"/>
</dbReference>
<comment type="caution">
    <text evidence="2">The sequence shown here is derived from an EMBL/GenBank/DDBJ whole genome shotgun (WGS) entry which is preliminary data.</text>
</comment>
<gene>
    <name evidence="2" type="ORF">Q4535_10555</name>
</gene>
<dbReference type="Proteomes" id="UP001170481">
    <property type="component" value="Unassembled WGS sequence"/>
</dbReference>
<protein>
    <submittedName>
        <fullName evidence="2">Type IV pilin protein</fullName>
    </submittedName>
</protein>
<dbReference type="InterPro" id="IPR012902">
    <property type="entry name" value="N_methyl_site"/>
</dbReference>
<feature type="transmembrane region" description="Helical" evidence="1">
    <location>
        <begin position="12"/>
        <end position="34"/>
    </location>
</feature>
<keyword evidence="1" id="KW-0812">Transmembrane</keyword>
<dbReference type="SUPFAM" id="SSF54523">
    <property type="entry name" value="Pili subunits"/>
    <property type="match status" value="1"/>
</dbReference>
<evidence type="ECO:0000256" key="1">
    <source>
        <dbReference type="SAM" id="Phobius"/>
    </source>
</evidence>
<organism evidence="2 3">
    <name type="scientific">Cobetia amphilecti</name>
    <dbReference type="NCBI Taxonomy" id="1055104"/>
    <lineage>
        <taxon>Bacteria</taxon>
        <taxon>Pseudomonadati</taxon>
        <taxon>Pseudomonadota</taxon>
        <taxon>Gammaproteobacteria</taxon>
        <taxon>Oceanospirillales</taxon>
        <taxon>Halomonadaceae</taxon>
        <taxon>Cobetia</taxon>
    </lineage>
</organism>